<reference evidence="3" key="1">
    <citation type="submission" date="2023-07" db="EMBL/GenBank/DDBJ databases">
        <title>Dyadobacter sp. nov 'subterranea' isolated from contaminted grondwater.</title>
        <authorList>
            <person name="Szabo I."/>
            <person name="Al-Omari J."/>
            <person name="Szerdahelyi S.G."/>
            <person name="Rado J."/>
        </authorList>
    </citation>
    <scope>NUCLEOTIDE SEQUENCE [LARGE SCALE GENOMIC DNA]</scope>
    <source>
        <strain evidence="3">UP-52</strain>
    </source>
</reference>
<feature type="transmembrane region" description="Helical" evidence="1">
    <location>
        <begin position="105"/>
        <end position="124"/>
    </location>
</feature>
<accession>A0ABR9WEI4</accession>
<keyword evidence="1" id="KW-0812">Transmembrane</keyword>
<keyword evidence="1" id="KW-1133">Transmembrane helix</keyword>
<dbReference type="EMBL" id="JACYGY010000001">
    <property type="protein sequence ID" value="MBE9463840.1"/>
    <property type="molecule type" value="Genomic_DNA"/>
</dbReference>
<organism evidence="2 3">
    <name type="scientific">Dyadobacter subterraneus</name>
    <dbReference type="NCBI Taxonomy" id="2773304"/>
    <lineage>
        <taxon>Bacteria</taxon>
        <taxon>Pseudomonadati</taxon>
        <taxon>Bacteroidota</taxon>
        <taxon>Cytophagia</taxon>
        <taxon>Cytophagales</taxon>
        <taxon>Spirosomataceae</taxon>
        <taxon>Dyadobacter</taxon>
    </lineage>
</organism>
<proteinExistence type="predicted"/>
<protein>
    <submittedName>
        <fullName evidence="2">Uncharacterized protein</fullName>
    </submittedName>
</protein>
<name>A0ABR9WEI4_9BACT</name>
<feature type="transmembrane region" description="Helical" evidence="1">
    <location>
        <begin position="51"/>
        <end position="71"/>
    </location>
</feature>
<keyword evidence="3" id="KW-1185">Reference proteome</keyword>
<gene>
    <name evidence="2" type="ORF">IEE83_18305</name>
</gene>
<sequence length="141" mass="16511">MKEKKDKQLEDFTCHIMKSAALQSPSQNFTAKVMMQALAPKKSQLTVYRPLIPNWVFALLLAFFMAAFIFLPEYSPPHTKVWLSYTGFSTFFDLARPVFFKFSKMASYTTAFATLMFFVQIFVLKKYFQYKLKTTALHHEM</sequence>
<dbReference type="RefSeq" id="WP_194121942.1">
    <property type="nucleotide sequence ID" value="NZ_JACYGY010000001.1"/>
</dbReference>
<comment type="caution">
    <text evidence="2">The sequence shown here is derived from an EMBL/GenBank/DDBJ whole genome shotgun (WGS) entry which is preliminary data.</text>
</comment>
<evidence type="ECO:0000256" key="1">
    <source>
        <dbReference type="SAM" id="Phobius"/>
    </source>
</evidence>
<keyword evidence="1" id="KW-0472">Membrane</keyword>
<evidence type="ECO:0000313" key="2">
    <source>
        <dbReference type="EMBL" id="MBE9463840.1"/>
    </source>
</evidence>
<dbReference type="Proteomes" id="UP000634134">
    <property type="component" value="Unassembled WGS sequence"/>
</dbReference>
<evidence type="ECO:0000313" key="3">
    <source>
        <dbReference type="Proteomes" id="UP000634134"/>
    </source>
</evidence>